<feature type="transmembrane region" description="Helical" evidence="2">
    <location>
        <begin position="28"/>
        <end position="51"/>
    </location>
</feature>
<reference evidence="3 4" key="1">
    <citation type="submission" date="2024-02" db="EMBL/GenBank/DDBJ databases">
        <authorList>
            <person name="Chen Y."/>
            <person name="Shah S."/>
            <person name="Dougan E. K."/>
            <person name="Thang M."/>
            <person name="Chan C."/>
        </authorList>
    </citation>
    <scope>NUCLEOTIDE SEQUENCE [LARGE SCALE GENOMIC DNA]</scope>
</reference>
<feature type="region of interest" description="Disordered" evidence="1">
    <location>
        <begin position="65"/>
        <end position="87"/>
    </location>
</feature>
<protein>
    <submittedName>
        <fullName evidence="3">Uncharacterized protein</fullName>
    </submittedName>
</protein>
<keyword evidence="2" id="KW-0812">Transmembrane</keyword>
<feature type="non-terminal residue" evidence="3">
    <location>
        <position position="87"/>
    </location>
</feature>
<evidence type="ECO:0000256" key="1">
    <source>
        <dbReference type="SAM" id="MobiDB-lite"/>
    </source>
</evidence>
<name>A0ABP0ITK5_9DINO</name>
<keyword evidence="2" id="KW-0472">Membrane</keyword>
<organism evidence="3 4">
    <name type="scientific">Durusdinium trenchii</name>
    <dbReference type="NCBI Taxonomy" id="1381693"/>
    <lineage>
        <taxon>Eukaryota</taxon>
        <taxon>Sar</taxon>
        <taxon>Alveolata</taxon>
        <taxon>Dinophyceae</taxon>
        <taxon>Suessiales</taxon>
        <taxon>Symbiodiniaceae</taxon>
        <taxon>Durusdinium</taxon>
    </lineage>
</organism>
<gene>
    <name evidence="3" type="ORF">SCF082_LOCUS8568</name>
</gene>
<dbReference type="EMBL" id="CAXAMM010004914">
    <property type="protein sequence ID" value="CAK9005365.1"/>
    <property type="molecule type" value="Genomic_DNA"/>
</dbReference>
<proteinExistence type="predicted"/>
<evidence type="ECO:0000313" key="4">
    <source>
        <dbReference type="Proteomes" id="UP001642464"/>
    </source>
</evidence>
<keyword evidence="4" id="KW-1185">Reference proteome</keyword>
<comment type="caution">
    <text evidence="3">The sequence shown here is derived from an EMBL/GenBank/DDBJ whole genome shotgun (WGS) entry which is preliminary data.</text>
</comment>
<feature type="non-terminal residue" evidence="3">
    <location>
        <position position="1"/>
    </location>
</feature>
<accession>A0ABP0ITK5</accession>
<evidence type="ECO:0000256" key="2">
    <source>
        <dbReference type="SAM" id="Phobius"/>
    </source>
</evidence>
<dbReference type="Proteomes" id="UP001642464">
    <property type="component" value="Unassembled WGS sequence"/>
</dbReference>
<sequence length="87" mass="8796">KFSTLDISLLEMTCLLPEVVACGAVTGLGFLALSGAGLLLLLLAAGGLALLDQRTVAPAALAKAPNGTPATHLGQLEAQDGERREAE</sequence>
<evidence type="ECO:0000313" key="3">
    <source>
        <dbReference type="EMBL" id="CAK9005365.1"/>
    </source>
</evidence>
<keyword evidence="2" id="KW-1133">Transmembrane helix</keyword>